<protein>
    <submittedName>
        <fullName evidence="1">Uncharacterized protein</fullName>
    </submittedName>
</protein>
<sequence>MMRGFLCLPIFRYIRRGRLARLPEFLLILPSLSSLSPLPRTIERPKRVIPPEVIVLLISYDMLTLLQREQAQFFFLCCCAFLRRKFSGSYGTVITRSSDSYFR</sequence>
<dbReference type="EMBL" id="ML213506">
    <property type="protein sequence ID" value="TFK54030.1"/>
    <property type="molecule type" value="Genomic_DNA"/>
</dbReference>
<evidence type="ECO:0000313" key="1">
    <source>
        <dbReference type="EMBL" id="TFK54030.1"/>
    </source>
</evidence>
<reference evidence="1 2" key="1">
    <citation type="journal article" date="2019" name="Nat. Ecol. Evol.">
        <title>Megaphylogeny resolves global patterns of mushroom evolution.</title>
        <authorList>
            <person name="Varga T."/>
            <person name="Krizsan K."/>
            <person name="Foldi C."/>
            <person name="Dima B."/>
            <person name="Sanchez-Garcia M."/>
            <person name="Sanchez-Ramirez S."/>
            <person name="Szollosi G.J."/>
            <person name="Szarkandi J.G."/>
            <person name="Papp V."/>
            <person name="Albert L."/>
            <person name="Andreopoulos W."/>
            <person name="Angelini C."/>
            <person name="Antonin V."/>
            <person name="Barry K.W."/>
            <person name="Bougher N.L."/>
            <person name="Buchanan P."/>
            <person name="Buyck B."/>
            <person name="Bense V."/>
            <person name="Catcheside P."/>
            <person name="Chovatia M."/>
            <person name="Cooper J."/>
            <person name="Damon W."/>
            <person name="Desjardin D."/>
            <person name="Finy P."/>
            <person name="Geml J."/>
            <person name="Haridas S."/>
            <person name="Hughes K."/>
            <person name="Justo A."/>
            <person name="Karasinski D."/>
            <person name="Kautmanova I."/>
            <person name="Kiss B."/>
            <person name="Kocsube S."/>
            <person name="Kotiranta H."/>
            <person name="LaButti K.M."/>
            <person name="Lechner B.E."/>
            <person name="Liimatainen K."/>
            <person name="Lipzen A."/>
            <person name="Lukacs Z."/>
            <person name="Mihaltcheva S."/>
            <person name="Morgado L.N."/>
            <person name="Niskanen T."/>
            <person name="Noordeloos M.E."/>
            <person name="Ohm R.A."/>
            <person name="Ortiz-Santana B."/>
            <person name="Ovrebo C."/>
            <person name="Racz N."/>
            <person name="Riley R."/>
            <person name="Savchenko A."/>
            <person name="Shiryaev A."/>
            <person name="Soop K."/>
            <person name="Spirin V."/>
            <person name="Szebenyi C."/>
            <person name="Tomsovsky M."/>
            <person name="Tulloss R.E."/>
            <person name="Uehling J."/>
            <person name="Grigoriev I.V."/>
            <person name="Vagvolgyi C."/>
            <person name="Papp T."/>
            <person name="Martin F.M."/>
            <person name="Miettinen O."/>
            <person name="Hibbett D.S."/>
            <person name="Nagy L.G."/>
        </authorList>
    </citation>
    <scope>NUCLEOTIDE SEQUENCE [LARGE SCALE GENOMIC DNA]</scope>
    <source>
        <strain evidence="1 2">OMC1185</strain>
    </source>
</reference>
<organism evidence="1 2">
    <name type="scientific">Heliocybe sulcata</name>
    <dbReference type="NCBI Taxonomy" id="5364"/>
    <lineage>
        <taxon>Eukaryota</taxon>
        <taxon>Fungi</taxon>
        <taxon>Dikarya</taxon>
        <taxon>Basidiomycota</taxon>
        <taxon>Agaricomycotina</taxon>
        <taxon>Agaricomycetes</taxon>
        <taxon>Gloeophyllales</taxon>
        <taxon>Gloeophyllaceae</taxon>
        <taxon>Heliocybe</taxon>
    </lineage>
</organism>
<keyword evidence="2" id="KW-1185">Reference proteome</keyword>
<dbReference type="AlphaFoldDB" id="A0A5C3N9P2"/>
<gene>
    <name evidence="1" type="ORF">OE88DRAFT_1143635</name>
</gene>
<name>A0A5C3N9P2_9AGAM</name>
<evidence type="ECO:0000313" key="2">
    <source>
        <dbReference type="Proteomes" id="UP000305948"/>
    </source>
</evidence>
<proteinExistence type="predicted"/>
<dbReference type="Proteomes" id="UP000305948">
    <property type="component" value="Unassembled WGS sequence"/>
</dbReference>
<accession>A0A5C3N9P2</accession>